<comment type="caution">
    <text evidence="7">The sequence shown here is derived from an EMBL/GenBank/DDBJ whole genome shotgun (WGS) entry which is preliminary data.</text>
</comment>
<protein>
    <recommendedName>
        <fullName evidence="6">SWIM-type domain-containing protein</fullName>
    </recommendedName>
</protein>
<organism evidence="7 8">
    <name type="scientific">Castanea mollissima</name>
    <name type="common">Chinese chestnut</name>
    <dbReference type="NCBI Taxonomy" id="60419"/>
    <lineage>
        <taxon>Eukaryota</taxon>
        <taxon>Viridiplantae</taxon>
        <taxon>Streptophyta</taxon>
        <taxon>Embryophyta</taxon>
        <taxon>Tracheophyta</taxon>
        <taxon>Spermatophyta</taxon>
        <taxon>Magnoliopsida</taxon>
        <taxon>eudicotyledons</taxon>
        <taxon>Gunneridae</taxon>
        <taxon>Pentapetalae</taxon>
        <taxon>rosids</taxon>
        <taxon>fabids</taxon>
        <taxon>Fagales</taxon>
        <taxon>Fagaceae</taxon>
        <taxon>Castanea</taxon>
    </lineage>
</organism>
<feature type="domain" description="SWIM-type" evidence="6">
    <location>
        <begin position="450"/>
        <end position="482"/>
    </location>
</feature>
<feature type="region of interest" description="Disordered" evidence="5">
    <location>
        <begin position="84"/>
        <end position="121"/>
    </location>
</feature>
<dbReference type="PROSITE" id="PS50966">
    <property type="entry name" value="ZF_SWIM"/>
    <property type="match status" value="1"/>
</dbReference>
<proteinExistence type="predicted"/>
<dbReference type="Pfam" id="PF04434">
    <property type="entry name" value="SWIM"/>
    <property type="match status" value="1"/>
</dbReference>
<dbReference type="OrthoDB" id="687700at2759"/>
<gene>
    <name evidence="7" type="ORF">CMV_006889</name>
</gene>
<dbReference type="EMBL" id="JRKL02000662">
    <property type="protein sequence ID" value="KAF3969312.1"/>
    <property type="molecule type" value="Genomic_DNA"/>
</dbReference>
<keyword evidence="3" id="KW-0862">Zinc</keyword>
<dbReference type="InterPro" id="IPR004332">
    <property type="entry name" value="Transposase_MuDR"/>
</dbReference>
<evidence type="ECO:0000256" key="5">
    <source>
        <dbReference type="SAM" id="MobiDB-lite"/>
    </source>
</evidence>
<evidence type="ECO:0000256" key="1">
    <source>
        <dbReference type="ARBA" id="ARBA00022723"/>
    </source>
</evidence>
<evidence type="ECO:0000256" key="2">
    <source>
        <dbReference type="ARBA" id="ARBA00022771"/>
    </source>
</evidence>
<dbReference type="PANTHER" id="PTHR31973:SF187">
    <property type="entry name" value="MUTATOR TRANSPOSASE MUDRA PROTEIN"/>
    <property type="match status" value="1"/>
</dbReference>
<accession>A0A8J4VT61</accession>
<dbReference type="AlphaFoldDB" id="A0A8J4VT61"/>
<dbReference type="SMART" id="SM00575">
    <property type="entry name" value="ZnF_PMZ"/>
    <property type="match status" value="1"/>
</dbReference>
<dbReference type="PANTHER" id="PTHR31973">
    <property type="entry name" value="POLYPROTEIN, PUTATIVE-RELATED"/>
    <property type="match status" value="1"/>
</dbReference>
<dbReference type="InterPro" id="IPR006564">
    <property type="entry name" value="Znf_PMZ"/>
</dbReference>
<evidence type="ECO:0000313" key="7">
    <source>
        <dbReference type="EMBL" id="KAF3969312.1"/>
    </source>
</evidence>
<evidence type="ECO:0000313" key="8">
    <source>
        <dbReference type="Proteomes" id="UP000737018"/>
    </source>
</evidence>
<evidence type="ECO:0000256" key="3">
    <source>
        <dbReference type="ARBA" id="ARBA00022833"/>
    </source>
</evidence>
<reference evidence="7" key="1">
    <citation type="submission" date="2020-03" db="EMBL/GenBank/DDBJ databases">
        <title>Castanea mollissima Vanexum genome sequencing.</title>
        <authorList>
            <person name="Staton M."/>
        </authorList>
    </citation>
    <scope>NUCLEOTIDE SEQUENCE</scope>
    <source>
        <tissue evidence="7">Leaf</tissue>
    </source>
</reference>
<keyword evidence="2 4" id="KW-0863">Zinc-finger</keyword>
<sequence length="602" mass="69196">MRCEVADERRQEFYAADGFSAADEMRLSPVEGLGFEGEGVFWSLEVDPDRYCHMDMLNDICKCVIGDKHEGYMILVWYDTPGTNESASSDDSDKLSSGVFSDEDNDEAGNGSDGNWSNYDSEDCDRELNYSDVENSYVEKGLYGKQYVPNENKKVSLEKGMLFRVVYEFRAALRDYVIGEGVEIVRLKNEKSRVHAICADLSCNWYVFASPTADGITFQIKVYNSDHTYVRSSKNTNATSTWIAQKLAKSLKVDPEMSYESMGEALMEKYGAEGLIEAIPDVMLECQVRYCTRHLYNNFRGKHFGLALRDNFWRTVKAYNLFLFEKAKQSLQKLSKEAFDWLDEKPKSQWARHAFDPRSVCPHITNNMTESFNSWVDDLRGKTILKLVEQLRLKLMEKLHERYTNGCNWETKVTPEAWEKIELAKKDSLFCKLIPAGNDEFQVIDGYTSFAVNLRTKKCPCGVWEISGLPCKHVAKCITFKRADIHDYCDPFYSTSIYIRAYSQILHPMPDIDMLPKEFGHNKRTCQGAAFGSAGRSKGKKGQNVIGKPISTKQYQTLLLFWDNPIPHLFATHTTTSFYLYQSFFFLCAKEFEVRKWMMIPL</sequence>
<keyword evidence="1" id="KW-0479">Metal-binding</keyword>
<name>A0A8J4VT61_9ROSI</name>
<evidence type="ECO:0000259" key="6">
    <source>
        <dbReference type="PROSITE" id="PS50966"/>
    </source>
</evidence>
<dbReference type="GO" id="GO:0008270">
    <property type="term" value="F:zinc ion binding"/>
    <property type="evidence" value="ECO:0007669"/>
    <property type="project" value="UniProtKB-KW"/>
</dbReference>
<dbReference type="Proteomes" id="UP000737018">
    <property type="component" value="Unassembled WGS sequence"/>
</dbReference>
<dbReference type="InterPro" id="IPR007527">
    <property type="entry name" value="Znf_SWIM"/>
</dbReference>
<evidence type="ECO:0000256" key="4">
    <source>
        <dbReference type="PROSITE-ProRule" id="PRU00325"/>
    </source>
</evidence>
<keyword evidence="8" id="KW-1185">Reference proteome</keyword>
<dbReference type="Pfam" id="PF03108">
    <property type="entry name" value="DBD_Tnp_Mut"/>
    <property type="match status" value="1"/>
</dbReference>